<reference evidence="1 2" key="1">
    <citation type="submission" date="2016-10" db="EMBL/GenBank/DDBJ databases">
        <authorList>
            <person name="Cai Z."/>
        </authorList>
    </citation>
    <scope>NUCLEOTIDE SEQUENCE [LARGE SCALE GENOMIC DNA]</scope>
</reference>
<dbReference type="AlphaFoldDB" id="A0A383VYP9"/>
<protein>
    <submittedName>
        <fullName evidence="1">Uncharacterized protein</fullName>
    </submittedName>
</protein>
<evidence type="ECO:0000313" key="2">
    <source>
        <dbReference type="Proteomes" id="UP000256970"/>
    </source>
</evidence>
<accession>A0A383VYP9</accession>
<dbReference type="EMBL" id="FNXT01000969">
    <property type="protein sequence ID" value="SZX70050.1"/>
    <property type="molecule type" value="Genomic_DNA"/>
</dbReference>
<name>A0A383VYP9_TETOB</name>
<keyword evidence="2" id="KW-1185">Reference proteome</keyword>
<evidence type="ECO:0000313" key="1">
    <source>
        <dbReference type="EMBL" id="SZX70050.1"/>
    </source>
</evidence>
<gene>
    <name evidence="1" type="ORF">BQ4739_LOCUS10301</name>
</gene>
<organism evidence="1 2">
    <name type="scientific">Tetradesmus obliquus</name>
    <name type="common">Green alga</name>
    <name type="synonym">Acutodesmus obliquus</name>
    <dbReference type="NCBI Taxonomy" id="3088"/>
    <lineage>
        <taxon>Eukaryota</taxon>
        <taxon>Viridiplantae</taxon>
        <taxon>Chlorophyta</taxon>
        <taxon>core chlorophytes</taxon>
        <taxon>Chlorophyceae</taxon>
        <taxon>CS clade</taxon>
        <taxon>Sphaeropleales</taxon>
        <taxon>Scenedesmaceae</taxon>
        <taxon>Tetradesmus</taxon>
    </lineage>
</organism>
<proteinExistence type="predicted"/>
<dbReference type="Proteomes" id="UP000256970">
    <property type="component" value="Unassembled WGS sequence"/>
</dbReference>
<sequence length="468" mass="48351">MPNSHEDAPATDGSAMQRMVASSIKRISNDSPTALQELADIVDEWGSSFDFITTAAAITKAANLRRVQPAGVKPLLDTLAGTWDGVLEFAGPQALANVLWACGKLRCTNAHLWSSTWAAAAEQIQHSPQSFEGINFANIVHGLATGAAANKGQCCPGQHAAGYGTASDAGGSRAPRLFYLFVGGERAAAALQLAATSGAAVWRRLLGEAPLQRAADKGSVQAVANLVMTLARLSAPPAAAAAAGAAGAATAAAAGGAAGAATAAVASVPLLSQELAQQCAQELLQGKTAQQLENWPPQAVSNSLWACGRLGLREASFVNRAAAAAPVWLRDTNRADVVQIATACRLLQYSENQLMEQVVQRTAQLLSQLRGKGSDTIQSIGLTAVVAHAVAALDMQQLAGEVRQLVVKTGVTHSFELKAANAGLLWTVHQWLVQQQLLDGQGLAGLLSPQQLAAGKAAAAAHQAQQEQ</sequence>